<comment type="caution">
    <text evidence="5">The sequence shown here is derived from an EMBL/GenBank/DDBJ whole genome shotgun (WGS) entry which is preliminary data.</text>
</comment>
<dbReference type="GO" id="GO:0003700">
    <property type="term" value="F:DNA-binding transcription factor activity"/>
    <property type="evidence" value="ECO:0007669"/>
    <property type="project" value="InterPro"/>
</dbReference>
<evidence type="ECO:0000256" key="3">
    <source>
        <dbReference type="ARBA" id="ARBA00023163"/>
    </source>
</evidence>
<dbReference type="AlphaFoldDB" id="A0A3E0W8L0"/>
<dbReference type="InterPro" id="IPR028978">
    <property type="entry name" value="Chorismate_lyase_/UTRA_dom_sf"/>
</dbReference>
<dbReference type="RefSeq" id="WP_116419136.1">
    <property type="nucleotide sequence ID" value="NZ_NBXC01000024.1"/>
</dbReference>
<evidence type="ECO:0000256" key="2">
    <source>
        <dbReference type="ARBA" id="ARBA00023125"/>
    </source>
</evidence>
<evidence type="ECO:0000259" key="4">
    <source>
        <dbReference type="PROSITE" id="PS50949"/>
    </source>
</evidence>
<dbReference type="Gene3D" id="3.40.1410.10">
    <property type="entry name" value="Chorismate lyase-like"/>
    <property type="match status" value="1"/>
</dbReference>
<dbReference type="PANTHER" id="PTHR44846">
    <property type="entry name" value="MANNOSYL-D-GLYCERATE TRANSPORT/METABOLISM SYSTEM REPRESSOR MNGR-RELATED"/>
    <property type="match status" value="1"/>
</dbReference>
<dbReference type="Pfam" id="PF00392">
    <property type="entry name" value="GntR"/>
    <property type="match status" value="1"/>
</dbReference>
<gene>
    <name evidence="5" type="ORF">B7R25_11610</name>
</gene>
<evidence type="ECO:0000256" key="1">
    <source>
        <dbReference type="ARBA" id="ARBA00023015"/>
    </source>
</evidence>
<dbReference type="SUPFAM" id="SSF64288">
    <property type="entry name" value="Chorismate lyase-like"/>
    <property type="match status" value="1"/>
</dbReference>
<evidence type="ECO:0000313" key="5">
    <source>
        <dbReference type="EMBL" id="RFA25906.1"/>
    </source>
</evidence>
<dbReference type="GO" id="GO:0045892">
    <property type="term" value="P:negative regulation of DNA-templated transcription"/>
    <property type="evidence" value="ECO:0007669"/>
    <property type="project" value="TreeGrafter"/>
</dbReference>
<dbReference type="Gene3D" id="1.10.10.10">
    <property type="entry name" value="Winged helix-like DNA-binding domain superfamily/Winged helix DNA-binding domain"/>
    <property type="match status" value="1"/>
</dbReference>
<dbReference type="SMART" id="SM00866">
    <property type="entry name" value="UTRA"/>
    <property type="match status" value="1"/>
</dbReference>
<organism evidence="5 6">
    <name type="scientific">Subtercola boreus</name>
    <dbReference type="NCBI Taxonomy" id="120213"/>
    <lineage>
        <taxon>Bacteria</taxon>
        <taxon>Bacillati</taxon>
        <taxon>Actinomycetota</taxon>
        <taxon>Actinomycetes</taxon>
        <taxon>Micrococcales</taxon>
        <taxon>Microbacteriaceae</taxon>
        <taxon>Subtercola</taxon>
    </lineage>
</organism>
<dbReference type="InterPro" id="IPR011663">
    <property type="entry name" value="UTRA"/>
</dbReference>
<dbReference type="EMBL" id="NBXE01000029">
    <property type="protein sequence ID" value="RFA25906.1"/>
    <property type="molecule type" value="Genomic_DNA"/>
</dbReference>
<proteinExistence type="predicted"/>
<dbReference type="InterPro" id="IPR036388">
    <property type="entry name" value="WH-like_DNA-bd_sf"/>
</dbReference>
<protein>
    <recommendedName>
        <fullName evidence="4">HTH gntR-type domain-containing protein</fullName>
    </recommendedName>
</protein>
<dbReference type="PROSITE" id="PS50949">
    <property type="entry name" value="HTH_GNTR"/>
    <property type="match status" value="1"/>
</dbReference>
<sequence>MRDDSELIEAIGRARAGSEARIRELLQSSPRRAHALLRASIRRGLLGDTDQVEENALVLSMMMSRNSIRSALAMLGNEGLIRRRQRIGTNIVGSIFELPLLSLLPTQGWQFGAQTLEHPSSIEMDSKCVEQSVVSAHEHVKARLGTEADRVVMREDLVSIEGMPVGVIVGYYPIVEQFENGLFADTADYLDWLRRLPVTQYEATVEAVNCDERTAKLLELKEGAAILTRETLIRDADGTALMLAYGHYRGDRVALWAEDKQVLAMRPAVDDAA</sequence>
<feature type="domain" description="HTH gntR-type" evidence="4">
    <location>
        <begin position="27"/>
        <end position="94"/>
    </location>
</feature>
<name>A0A3E0W8L0_9MICO</name>
<evidence type="ECO:0000313" key="6">
    <source>
        <dbReference type="Proteomes" id="UP000257080"/>
    </source>
</evidence>
<dbReference type="SUPFAM" id="SSF46785">
    <property type="entry name" value="Winged helix' DNA-binding domain"/>
    <property type="match status" value="1"/>
</dbReference>
<dbReference type="InterPro" id="IPR036390">
    <property type="entry name" value="WH_DNA-bd_sf"/>
</dbReference>
<dbReference type="OrthoDB" id="8584262at2"/>
<dbReference type="Pfam" id="PF07702">
    <property type="entry name" value="UTRA"/>
    <property type="match status" value="1"/>
</dbReference>
<dbReference type="GO" id="GO:0003677">
    <property type="term" value="F:DNA binding"/>
    <property type="evidence" value="ECO:0007669"/>
    <property type="project" value="UniProtKB-KW"/>
</dbReference>
<accession>A0A3E0W8L0</accession>
<dbReference type="PANTHER" id="PTHR44846:SF1">
    <property type="entry name" value="MANNOSYL-D-GLYCERATE TRANSPORT_METABOLISM SYSTEM REPRESSOR MNGR-RELATED"/>
    <property type="match status" value="1"/>
</dbReference>
<dbReference type="Proteomes" id="UP000257080">
    <property type="component" value="Unassembled WGS sequence"/>
</dbReference>
<dbReference type="InterPro" id="IPR050679">
    <property type="entry name" value="Bact_HTH_transcr_reg"/>
</dbReference>
<keyword evidence="3" id="KW-0804">Transcription</keyword>
<keyword evidence="1" id="KW-0805">Transcription regulation</keyword>
<dbReference type="SMART" id="SM00345">
    <property type="entry name" value="HTH_GNTR"/>
    <property type="match status" value="1"/>
</dbReference>
<keyword evidence="2" id="KW-0238">DNA-binding</keyword>
<reference evidence="5 6" key="1">
    <citation type="submission" date="2017-04" db="EMBL/GenBank/DDBJ databases">
        <title>Comparative genome analysis of Subtercola boreus.</title>
        <authorList>
            <person name="Cho Y.-J."/>
            <person name="Cho A."/>
            <person name="Kim O.-S."/>
            <person name="Lee J.-I."/>
        </authorList>
    </citation>
    <scope>NUCLEOTIDE SEQUENCE [LARGE SCALE GENOMIC DNA]</scope>
    <source>
        <strain evidence="5 6">P28004</strain>
    </source>
</reference>
<dbReference type="InterPro" id="IPR000524">
    <property type="entry name" value="Tscrpt_reg_HTH_GntR"/>
</dbReference>